<sequence>MSSDVLKEIIDVGHDITAIKYYEVAVATVLFYDYLLTLADEVRYAWHGSKSWVFALFLVNRYTSFGYQFWALTYFLAFSLIIYLVARSNVYRFQIPSLLRIIVQDATHYFMIIFTSHLALELTLLFERPTIQLLPAIGNVVYLPVMITRLMLSLKKATVTREYAWSLGEPTLNTVMGFAERRGPANVKDEIPLDTYAGKHEEGTQSTVAV</sequence>
<organism evidence="1 2">
    <name type="scientific">Thelephora ganbajun</name>
    <name type="common">Ganba fungus</name>
    <dbReference type="NCBI Taxonomy" id="370292"/>
    <lineage>
        <taxon>Eukaryota</taxon>
        <taxon>Fungi</taxon>
        <taxon>Dikarya</taxon>
        <taxon>Basidiomycota</taxon>
        <taxon>Agaricomycotina</taxon>
        <taxon>Agaricomycetes</taxon>
        <taxon>Thelephorales</taxon>
        <taxon>Thelephoraceae</taxon>
        <taxon>Thelephora</taxon>
    </lineage>
</organism>
<keyword evidence="2" id="KW-1185">Reference proteome</keyword>
<reference evidence="1" key="1">
    <citation type="submission" date="2019-10" db="EMBL/GenBank/DDBJ databases">
        <authorList>
            <consortium name="DOE Joint Genome Institute"/>
            <person name="Kuo A."/>
            <person name="Miyauchi S."/>
            <person name="Kiss E."/>
            <person name="Drula E."/>
            <person name="Kohler A."/>
            <person name="Sanchez-Garcia M."/>
            <person name="Andreopoulos B."/>
            <person name="Barry K.W."/>
            <person name="Bonito G."/>
            <person name="Buee M."/>
            <person name="Carver A."/>
            <person name="Chen C."/>
            <person name="Cichocki N."/>
            <person name="Clum A."/>
            <person name="Culley D."/>
            <person name="Crous P.W."/>
            <person name="Fauchery L."/>
            <person name="Girlanda M."/>
            <person name="Hayes R."/>
            <person name="Keri Z."/>
            <person name="Labutti K."/>
            <person name="Lipzen A."/>
            <person name="Lombard V."/>
            <person name="Magnuson J."/>
            <person name="Maillard F."/>
            <person name="Morin E."/>
            <person name="Murat C."/>
            <person name="Nolan M."/>
            <person name="Ohm R."/>
            <person name="Pangilinan J."/>
            <person name="Pereira M."/>
            <person name="Perotto S."/>
            <person name="Peter M."/>
            <person name="Riley R."/>
            <person name="Sitrit Y."/>
            <person name="Stielow B."/>
            <person name="Szollosi G."/>
            <person name="Zifcakova L."/>
            <person name="Stursova M."/>
            <person name="Spatafora J.W."/>
            <person name="Tedersoo L."/>
            <person name="Vaario L.-M."/>
            <person name="Yamada A."/>
            <person name="Yan M."/>
            <person name="Wang P."/>
            <person name="Xu J."/>
            <person name="Bruns T."/>
            <person name="Baldrian P."/>
            <person name="Vilgalys R."/>
            <person name="Henrissat B."/>
            <person name="Grigoriev I.V."/>
            <person name="Hibbett D."/>
            <person name="Nagy L.G."/>
            <person name="Martin F.M."/>
        </authorList>
    </citation>
    <scope>NUCLEOTIDE SEQUENCE</scope>
    <source>
        <strain evidence="1">P2</strain>
    </source>
</reference>
<protein>
    <submittedName>
        <fullName evidence="1">Uncharacterized protein</fullName>
    </submittedName>
</protein>
<comment type="caution">
    <text evidence="1">The sequence shown here is derived from an EMBL/GenBank/DDBJ whole genome shotgun (WGS) entry which is preliminary data.</text>
</comment>
<dbReference type="Proteomes" id="UP000886501">
    <property type="component" value="Unassembled WGS sequence"/>
</dbReference>
<accession>A0ACB6Z381</accession>
<gene>
    <name evidence="1" type="ORF">BDM02DRAFT_3190815</name>
</gene>
<name>A0ACB6Z381_THEGA</name>
<proteinExistence type="predicted"/>
<evidence type="ECO:0000313" key="2">
    <source>
        <dbReference type="Proteomes" id="UP000886501"/>
    </source>
</evidence>
<dbReference type="EMBL" id="MU118153">
    <property type="protein sequence ID" value="KAF9644210.1"/>
    <property type="molecule type" value="Genomic_DNA"/>
</dbReference>
<evidence type="ECO:0000313" key="1">
    <source>
        <dbReference type="EMBL" id="KAF9644210.1"/>
    </source>
</evidence>
<reference evidence="1" key="2">
    <citation type="journal article" date="2020" name="Nat. Commun.">
        <title>Large-scale genome sequencing of mycorrhizal fungi provides insights into the early evolution of symbiotic traits.</title>
        <authorList>
            <person name="Miyauchi S."/>
            <person name="Kiss E."/>
            <person name="Kuo A."/>
            <person name="Drula E."/>
            <person name="Kohler A."/>
            <person name="Sanchez-Garcia M."/>
            <person name="Morin E."/>
            <person name="Andreopoulos B."/>
            <person name="Barry K.W."/>
            <person name="Bonito G."/>
            <person name="Buee M."/>
            <person name="Carver A."/>
            <person name="Chen C."/>
            <person name="Cichocki N."/>
            <person name="Clum A."/>
            <person name="Culley D."/>
            <person name="Crous P.W."/>
            <person name="Fauchery L."/>
            <person name="Girlanda M."/>
            <person name="Hayes R.D."/>
            <person name="Keri Z."/>
            <person name="LaButti K."/>
            <person name="Lipzen A."/>
            <person name="Lombard V."/>
            <person name="Magnuson J."/>
            <person name="Maillard F."/>
            <person name="Murat C."/>
            <person name="Nolan M."/>
            <person name="Ohm R.A."/>
            <person name="Pangilinan J."/>
            <person name="Pereira M.F."/>
            <person name="Perotto S."/>
            <person name="Peter M."/>
            <person name="Pfister S."/>
            <person name="Riley R."/>
            <person name="Sitrit Y."/>
            <person name="Stielow J.B."/>
            <person name="Szollosi G."/>
            <person name="Zifcakova L."/>
            <person name="Stursova M."/>
            <person name="Spatafora J.W."/>
            <person name="Tedersoo L."/>
            <person name="Vaario L.M."/>
            <person name="Yamada A."/>
            <person name="Yan M."/>
            <person name="Wang P."/>
            <person name="Xu J."/>
            <person name="Bruns T."/>
            <person name="Baldrian P."/>
            <person name="Vilgalys R."/>
            <person name="Dunand C."/>
            <person name="Henrissat B."/>
            <person name="Grigoriev I.V."/>
            <person name="Hibbett D."/>
            <person name="Nagy L.G."/>
            <person name="Martin F.M."/>
        </authorList>
    </citation>
    <scope>NUCLEOTIDE SEQUENCE</scope>
    <source>
        <strain evidence="1">P2</strain>
    </source>
</reference>